<reference evidence="1 2" key="1">
    <citation type="journal article" date="2017" name="Environ. Microbiol.">
        <title>Decay of the glycolytic pathway and adaptation to intranuclear parasitism within Enterocytozoonidae microsporidia.</title>
        <authorList>
            <person name="Wiredu Boakye D."/>
            <person name="Jaroenlak P."/>
            <person name="Prachumwat A."/>
            <person name="Williams T.A."/>
            <person name="Bateman K.S."/>
            <person name="Itsathitphaisarn O."/>
            <person name="Sritunyalucksana K."/>
            <person name="Paszkiewicz K.H."/>
            <person name="Moore K.A."/>
            <person name="Stentiford G.D."/>
            <person name="Williams B.A."/>
        </authorList>
    </citation>
    <scope>NUCLEOTIDE SEQUENCE [LARGE SCALE GENOMIC DNA]</scope>
    <source>
        <strain evidence="1 2">GB1</strain>
    </source>
</reference>
<name>A0A1Y1S7L9_9MICR</name>
<dbReference type="Pfam" id="PF08645">
    <property type="entry name" value="PNK3P"/>
    <property type="match status" value="2"/>
</dbReference>
<dbReference type="SUPFAM" id="SSF56784">
    <property type="entry name" value="HAD-like"/>
    <property type="match status" value="2"/>
</dbReference>
<dbReference type="InterPro" id="IPR013954">
    <property type="entry name" value="PNK3P"/>
</dbReference>
<dbReference type="PANTHER" id="PTHR12083:SF9">
    <property type="entry name" value="BIFUNCTIONAL POLYNUCLEOTIDE PHOSPHATASE_KINASE"/>
    <property type="match status" value="1"/>
</dbReference>
<evidence type="ECO:0000313" key="1">
    <source>
        <dbReference type="EMBL" id="ORD94465.1"/>
    </source>
</evidence>
<organism evidence="1 2">
    <name type="scientific">Enterospora canceri</name>
    <dbReference type="NCBI Taxonomy" id="1081671"/>
    <lineage>
        <taxon>Eukaryota</taxon>
        <taxon>Fungi</taxon>
        <taxon>Fungi incertae sedis</taxon>
        <taxon>Microsporidia</taxon>
        <taxon>Enterocytozoonidae</taxon>
        <taxon>Enterospora</taxon>
    </lineage>
</organism>
<dbReference type="VEuPathDB" id="MicrosporidiaDB:ECANGB1_676"/>
<dbReference type="AlphaFoldDB" id="A0A1Y1S7L9"/>
<dbReference type="PANTHER" id="PTHR12083">
    <property type="entry name" value="BIFUNCTIONAL POLYNUCLEOTIDE PHOSPHATASE/KINASE"/>
    <property type="match status" value="1"/>
</dbReference>
<dbReference type="InterPro" id="IPR023214">
    <property type="entry name" value="HAD_sf"/>
</dbReference>
<evidence type="ECO:0000313" key="2">
    <source>
        <dbReference type="Proteomes" id="UP000192639"/>
    </source>
</evidence>
<comment type="caution">
    <text evidence="1">The sequence shown here is derived from an EMBL/GenBank/DDBJ whole genome shotgun (WGS) entry which is preliminary data.</text>
</comment>
<dbReference type="GO" id="GO:0006281">
    <property type="term" value="P:DNA repair"/>
    <property type="evidence" value="ECO:0007669"/>
    <property type="project" value="TreeGrafter"/>
</dbReference>
<gene>
    <name evidence="1" type="primary">ZDP</name>
    <name evidence="1" type="ORF">ECANGB1_676</name>
</gene>
<dbReference type="InterPro" id="IPR036412">
    <property type="entry name" value="HAD-like_sf"/>
</dbReference>
<dbReference type="OrthoDB" id="19045at2759"/>
<accession>A0A1Y1S7L9</accession>
<sequence>MIDTSKYIFEHKHGEVDYSRNKIALFEFDSTICIYERVVTESYIFQSQNCVKKLRDLHRDGYFVAIISNKKNVRTENEKKIFRKKITNICKEIDIPMIFIGSLIHSRFHKPTNGMYLYLLSQLTSTKDVVSGLLLLNHSEFQLKGMKLGEIGIIGNSKITSSIDLTNRPEMEIDVPTISRKFDDAFYVGDCVGRLTDYSDFDLKFAKNCGLRFFTPEQYFDNAEMIQYEISEKPIQLHVGNMDLSILKGVRAVFCYGPLYSGMQYFVKRFVDGDAVVFYNLNKVDRIREITKSNEYVCLVFEYDKSVIKQLKNTLHLSEEIHNFKISRYNSNILKEFKNKHNVPFVYDDSLFSEFKKEICKQLL</sequence>
<dbReference type="GO" id="GO:0046403">
    <property type="term" value="F:polynucleotide 3'-phosphatase activity"/>
    <property type="evidence" value="ECO:0007669"/>
    <property type="project" value="TreeGrafter"/>
</dbReference>
<protein>
    <submittedName>
        <fullName evidence="1">ZDP</fullName>
    </submittedName>
</protein>
<proteinExistence type="predicted"/>
<dbReference type="GO" id="GO:0003690">
    <property type="term" value="F:double-stranded DNA binding"/>
    <property type="evidence" value="ECO:0007669"/>
    <property type="project" value="TreeGrafter"/>
</dbReference>
<dbReference type="Proteomes" id="UP000192639">
    <property type="component" value="Unassembled WGS sequence"/>
</dbReference>
<dbReference type="EMBL" id="LWDP01000019">
    <property type="protein sequence ID" value="ORD94465.1"/>
    <property type="molecule type" value="Genomic_DNA"/>
</dbReference>
<dbReference type="GO" id="GO:0046404">
    <property type="term" value="F:ATP-dependent polydeoxyribonucleotide 5'-hydroxyl-kinase activity"/>
    <property type="evidence" value="ECO:0007669"/>
    <property type="project" value="TreeGrafter"/>
</dbReference>
<dbReference type="Gene3D" id="3.40.50.1000">
    <property type="entry name" value="HAD superfamily/HAD-like"/>
    <property type="match status" value="1"/>
</dbReference>
<keyword evidence="2" id="KW-1185">Reference proteome</keyword>